<proteinExistence type="predicted"/>
<dbReference type="InterPro" id="IPR038765">
    <property type="entry name" value="Papain-like_cys_pep_sf"/>
</dbReference>
<dbReference type="PANTHER" id="PTHR46333">
    <property type="entry name" value="CYTOKINESIS PROTEIN 3"/>
    <property type="match status" value="1"/>
</dbReference>
<feature type="domain" description="SLH" evidence="2">
    <location>
        <begin position="447"/>
        <end position="505"/>
    </location>
</feature>
<dbReference type="PROSITE" id="PS51257">
    <property type="entry name" value="PROKAR_LIPOPROTEIN"/>
    <property type="match status" value="1"/>
</dbReference>
<evidence type="ECO:0000256" key="1">
    <source>
        <dbReference type="SAM" id="SignalP"/>
    </source>
</evidence>
<evidence type="ECO:0000313" key="3">
    <source>
        <dbReference type="EMBL" id="HJG31893.1"/>
    </source>
</evidence>
<sequence>MSRLLSRFVLAIMLLLACAQPAIACGQTPQAEIVILRDLAAREGSIEMLDTKEEQLARAIAQGVDALQDGLDLSSYGATLEQVHSAIALVRNTRHDLFYLGTVTIWHIDGAVTNIELHYDWPTSQIQTMRTELAAAVDEALTWVGYNMESDYDKAKALHDYLVRTCVYDYHNYAAGTIPAESYTAYGALVLGRAVCNGYAEAYEYLLEQVGIDSTIVSSDAMNHAWNVVTIYGNNYHVDVTWDDPVSFSTGQDGGFHDAVETTYFMLSDATMRTRGRGHHDWTPTPSCTDTRYENWRWVSYDGPVEPPYRFRDMTADDWFVTSGVIEYVVEHGLILGVSETRFAPNDPLTRAQFATIMWRYLEPTASAAYRQENTVNETGMPDVESRQWYTGAANWAIESGLIAGVDTAEGRRFKPNDPVTREQIVVMLLRMTDTEIDVDRDTQALFDSYADSAGTSSWARGSMLESLEIGLIVGSGGRLRPQDPCTRAEGGAFIVRAIEELAII</sequence>
<dbReference type="Proteomes" id="UP000746751">
    <property type="component" value="Unassembled WGS sequence"/>
</dbReference>
<name>A0A921ISF1_9ACTN</name>
<dbReference type="SUPFAM" id="SSF54001">
    <property type="entry name" value="Cysteine proteinases"/>
    <property type="match status" value="1"/>
</dbReference>
<dbReference type="PROSITE" id="PS51272">
    <property type="entry name" value="SLH"/>
    <property type="match status" value="3"/>
</dbReference>
<protein>
    <submittedName>
        <fullName evidence="3">S-layer homology domain-containing protein</fullName>
    </submittedName>
</protein>
<dbReference type="InterPro" id="IPR002931">
    <property type="entry name" value="Transglutaminase-like"/>
</dbReference>
<dbReference type="AlphaFoldDB" id="A0A921ISF1"/>
<dbReference type="GO" id="GO:0005737">
    <property type="term" value="C:cytoplasm"/>
    <property type="evidence" value="ECO:0007669"/>
    <property type="project" value="TreeGrafter"/>
</dbReference>
<accession>A0A921ISF1</accession>
<feature type="domain" description="SLH" evidence="2">
    <location>
        <begin position="307"/>
        <end position="372"/>
    </location>
</feature>
<feature type="signal peptide" evidence="1">
    <location>
        <begin position="1"/>
        <end position="24"/>
    </location>
</feature>
<dbReference type="Pfam" id="PF01841">
    <property type="entry name" value="Transglut_core"/>
    <property type="match status" value="1"/>
</dbReference>
<evidence type="ECO:0000259" key="2">
    <source>
        <dbReference type="PROSITE" id="PS51272"/>
    </source>
</evidence>
<dbReference type="InterPro" id="IPR052557">
    <property type="entry name" value="CAP/Cytokinesis_protein"/>
</dbReference>
<dbReference type="Gene3D" id="3.10.620.30">
    <property type="match status" value="1"/>
</dbReference>
<feature type="domain" description="SLH" evidence="2">
    <location>
        <begin position="377"/>
        <end position="443"/>
    </location>
</feature>
<evidence type="ECO:0000313" key="4">
    <source>
        <dbReference type="Proteomes" id="UP000746751"/>
    </source>
</evidence>
<keyword evidence="1" id="KW-0732">Signal</keyword>
<reference evidence="3" key="1">
    <citation type="journal article" date="2021" name="PeerJ">
        <title>Extensive microbial diversity within the chicken gut microbiome revealed by metagenomics and culture.</title>
        <authorList>
            <person name="Gilroy R."/>
            <person name="Ravi A."/>
            <person name="Getino M."/>
            <person name="Pursley I."/>
            <person name="Horton D.L."/>
            <person name="Alikhan N.F."/>
            <person name="Baker D."/>
            <person name="Gharbi K."/>
            <person name="Hall N."/>
            <person name="Watson M."/>
            <person name="Adriaenssens E.M."/>
            <person name="Foster-Nyarko E."/>
            <person name="Jarju S."/>
            <person name="Secka A."/>
            <person name="Antonio M."/>
            <person name="Oren A."/>
            <person name="Chaudhuri R.R."/>
            <person name="La Ragione R."/>
            <person name="Hildebrand F."/>
            <person name="Pallen M.J."/>
        </authorList>
    </citation>
    <scope>NUCLEOTIDE SEQUENCE</scope>
    <source>
        <strain evidence="3">ChiGjej2B2-7701</strain>
    </source>
</reference>
<organism evidence="3 4">
    <name type="scientific">Collinsella ihumii</name>
    <dbReference type="NCBI Taxonomy" id="1720204"/>
    <lineage>
        <taxon>Bacteria</taxon>
        <taxon>Bacillati</taxon>
        <taxon>Actinomycetota</taxon>
        <taxon>Coriobacteriia</taxon>
        <taxon>Coriobacteriales</taxon>
        <taxon>Coriobacteriaceae</taxon>
        <taxon>Collinsella</taxon>
    </lineage>
</organism>
<dbReference type="Pfam" id="PF00395">
    <property type="entry name" value="SLH"/>
    <property type="match status" value="3"/>
</dbReference>
<feature type="chain" id="PRO_5037368901" evidence="1">
    <location>
        <begin position="25"/>
        <end position="505"/>
    </location>
</feature>
<comment type="caution">
    <text evidence="3">The sequence shown here is derived from an EMBL/GenBank/DDBJ whole genome shotgun (WGS) entry which is preliminary data.</text>
</comment>
<dbReference type="InterPro" id="IPR001119">
    <property type="entry name" value="SLH_dom"/>
</dbReference>
<dbReference type="PANTHER" id="PTHR46333:SF2">
    <property type="entry name" value="CYTOKINESIS PROTEIN 3"/>
    <property type="match status" value="1"/>
</dbReference>
<reference evidence="3" key="2">
    <citation type="submission" date="2021-09" db="EMBL/GenBank/DDBJ databases">
        <authorList>
            <person name="Gilroy R."/>
        </authorList>
    </citation>
    <scope>NUCLEOTIDE SEQUENCE</scope>
    <source>
        <strain evidence="3">ChiGjej2B2-7701</strain>
    </source>
</reference>
<dbReference type="EMBL" id="DYVF01000066">
    <property type="protein sequence ID" value="HJG31893.1"/>
    <property type="molecule type" value="Genomic_DNA"/>
</dbReference>
<gene>
    <name evidence="3" type="ORF">K8U80_10950</name>
</gene>